<sequence>MSDMLGNLAPMDIILIPGLWLDASSWDSITAPLEEAGHTVHALTMPGTGVPAPDSSDIGIGDWVDAVVAEIDATDGAVVVVGHSGGGNVAWGAVDARPDRVARVVFVDTVPPPSGQGISEFDVVDGVVPFPGWESFDEPEVWDLDEATRAETAARTASVPAKVPTDPLQLHDDRRHKVPVTLLMGGMSEAELRAMLGEWRPWADAFDAIDDSEVVKLGTGHWPQFTKPDALAREILAAVSR</sequence>
<gene>
    <name evidence="2" type="ORF">GCM10009776_09970</name>
</gene>
<evidence type="ECO:0000313" key="3">
    <source>
        <dbReference type="Proteomes" id="UP001499933"/>
    </source>
</evidence>
<keyword evidence="2" id="KW-0378">Hydrolase</keyword>
<dbReference type="EMBL" id="BAAAOG010000001">
    <property type="protein sequence ID" value="GAA1949928.1"/>
    <property type="molecule type" value="Genomic_DNA"/>
</dbReference>
<dbReference type="Proteomes" id="UP001499933">
    <property type="component" value="Unassembled WGS sequence"/>
</dbReference>
<dbReference type="Gene3D" id="3.40.50.1820">
    <property type="entry name" value="alpha/beta hydrolase"/>
    <property type="match status" value="1"/>
</dbReference>
<evidence type="ECO:0000313" key="2">
    <source>
        <dbReference type="EMBL" id="GAA1949928.1"/>
    </source>
</evidence>
<accession>A0ABN2QD20</accession>
<protein>
    <submittedName>
        <fullName evidence="2">Alpha/beta hydrolase</fullName>
    </submittedName>
</protein>
<dbReference type="InterPro" id="IPR029058">
    <property type="entry name" value="AB_hydrolase_fold"/>
</dbReference>
<feature type="domain" description="AB hydrolase-1" evidence="1">
    <location>
        <begin position="13"/>
        <end position="233"/>
    </location>
</feature>
<proteinExistence type="predicted"/>
<dbReference type="Pfam" id="PF12697">
    <property type="entry name" value="Abhydrolase_6"/>
    <property type="match status" value="1"/>
</dbReference>
<dbReference type="GO" id="GO:0016787">
    <property type="term" value="F:hydrolase activity"/>
    <property type="evidence" value="ECO:0007669"/>
    <property type="project" value="UniProtKB-KW"/>
</dbReference>
<evidence type="ECO:0000259" key="1">
    <source>
        <dbReference type="Pfam" id="PF12697"/>
    </source>
</evidence>
<dbReference type="InterPro" id="IPR052897">
    <property type="entry name" value="Sec-Metab_Biosynth_Hydrolase"/>
</dbReference>
<organism evidence="2 3">
    <name type="scientific">Microbacterium deminutum</name>
    <dbReference type="NCBI Taxonomy" id="344164"/>
    <lineage>
        <taxon>Bacteria</taxon>
        <taxon>Bacillati</taxon>
        <taxon>Actinomycetota</taxon>
        <taxon>Actinomycetes</taxon>
        <taxon>Micrococcales</taxon>
        <taxon>Microbacteriaceae</taxon>
        <taxon>Microbacterium</taxon>
    </lineage>
</organism>
<keyword evidence="3" id="KW-1185">Reference proteome</keyword>
<dbReference type="SUPFAM" id="SSF53474">
    <property type="entry name" value="alpha/beta-Hydrolases"/>
    <property type="match status" value="1"/>
</dbReference>
<dbReference type="InterPro" id="IPR000073">
    <property type="entry name" value="AB_hydrolase_1"/>
</dbReference>
<comment type="caution">
    <text evidence="2">The sequence shown here is derived from an EMBL/GenBank/DDBJ whole genome shotgun (WGS) entry which is preliminary data.</text>
</comment>
<dbReference type="PANTHER" id="PTHR37017">
    <property type="entry name" value="AB HYDROLASE-1 DOMAIN-CONTAINING PROTEIN-RELATED"/>
    <property type="match status" value="1"/>
</dbReference>
<reference evidence="2 3" key="1">
    <citation type="journal article" date="2019" name="Int. J. Syst. Evol. Microbiol.">
        <title>The Global Catalogue of Microorganisms (GCM) 10K type strain sequencing project: providing services to taxonomists for standard genome sequencing and annotation.</title>
        <authorList>
            <consortium name="The Broad Institute Genomics Platform"/>
            <consortium name="The Broad Institute Genome Sequencing Center for Infectious Disease"/>
            <person name="Wu L."/>
            <person name="Ma J."/>
        </authorList>
    </citation>
    <scope>NUCLEOTIDE SEQUENCE [LARGE SCALE GENOMIC DNA]</scope>
    <source>
        <strain evidence="2 3">JCM 14901</strain>
    </source>
</reference>
<dbReference type="PANTHER" id="PTHR37017:SF11">
    <property type="entry name" value="ESTERASE_LIPASE_THIOESTERASE DOMAIN-CONTAINING PROTEIN"/>
    <property type="match status" value="1"/>
</dbReference>
<name>A0ABN2QD20_9MICO</name>